<sequence length="128" mass="13248">MRITVLGATLFTTLVGAGCLACATASAAVPIAQPDQGRIGIDLSHGETAAVADSPLPALFAMAVPMNRIGAGIRGDSTLYRDEHGGVHASLRQVILEAANHGDGTVTVYLNAPGTHGSRVLDVYQRWN</sequence>
<evidence type="ECO:0000256" key="1">
    <source>
        <dbReference type="SAM" id="SignalP"/>
    </source>
</evidence>
<proteinExistence type="predicted"/>
<dbReference type="RefSeq" id="WP_067594506.1">
    <property type="nucleotide sequence ID" value="NZ_JABMCZ010000003.1"/>
</dbReference>
<organism evidence="2 3">
    <name type="scientific">Nocardia terpenica</name>
    <dbReference type="NCBI Taxonomy" id="455432"/>
    <lineage>
        <taxon>Bacteria</taxon>
        <taxon>Bacillati</taxon>
        <taxon>Actinomycetota</taxon>
        <taxon>Actinomycetes</taxon>
        <taxon>Mycobacteriales</taxon>
        <taxon>Nocardiaceae</taxon>
        <taxon>Nocardia</taxon>
    </lineage>
</organism>
<evidence type="ECO:0000313" key="3">
    <source>
        <dbReference type="Proteomes" id="UP000076512"/>
    </source>
</evidence>
<accession>A0A164JXV6</accession>
<dbReference type="Proteomes" id="UP000076512">
    <property type="component" value="Unassembled WGS sequence"/>
</dbReference>
<keyword evidence="1" id="KW-0732">Signal</keyword>
<feature type="chain" id="PRO_5007851098" evidence="1">
    <location>
        <begin position="28"/>
        <end position="128"/>
    </location>
</feature>
<keyword evidence="3" id="KW-1185">Reference proteome</keyword>
<dbReference type="AlphaFoldDB" id="A0A164JXV6"/>
<reference evidence="2 3" key="1">
    <citation type="submission" date="2016-04" db="EMBL/GenBank/DDBJ databases">
        <authorList>
            <person name="Evans L.H."/>
            <person name="Alamgir A."/>
            <person name="Owens N."/>
            <person name="Weber N.D."/>
            <person name="Virtaneva K."/>
            <person name="Barbian K."/>
            <person name="Babar A."/>
            <person name="Rosenke K."/>
        </authorList>
    </citation>
    <scope>NUCLEOTIDE SEQUENCE [LARGE SCALE GENOMIC DNA]</scope>
    <source>
        <strain evidence="2 3">IFM 0406</strain>
    </source>
</reference>
<dbReference type="EMBL" id="LWGR01000013">
    <property type="protein sequence ID" value="KZM70831.1"/>
    <property type="molecule type" value="Genomic_DNA"/>
</dbReference>
<gene>
    <name evidence="2" type="ORF">AWN90_40495</name>
</gene>
<evidence type="ECO:0000313" key="2">
    <source>
        <dbReference type="EMBL" id="KZM70831.1"/>
    </source>
</evidence>
<dbReference type="PROSITE" id="PS51257">
    <property type="entry name" value="PROKAR_LIPOPROTEIN"/>
    <property type="match status" value="1"/>
</dbReference>
<comment type="caution">
    <text evidence="2">The sequence shown here is derived from an EMBL/GenBank/DDBJ whole genome shotgun (WGS) entry which is preliminary data.</text>
</comment>
<name>A0A164JXV6_9NOCA</name>
<feature type="signal peptide" evidence="1">
    <location>
        <begin position="1"/>
        <end position="27"/>
    </location>
</feature>
<dbReference type="STRING" id="455432.AWN90_40495"/>
<protein>
    <submittedName>
        <fullName evidence="2">Uncharacterized protein</fullName>
    </submittedName>
</protein>